<organism evidence="2 4">
    <name type="scientific">Medicago truncatula</name>
    <name type="common">Barrel medic</name>
    <name type="synonym">Medicago tribuloides</name>
    <dbReference type="NCBI Taxonomy" id="3880"/>
    <lineage>
        <taxon>Eukaryota</taxon>
        <taxon>Viridiplantae</taxon>
        <taxon>Streptophyta</taxon>
        <taxon>Embryophyta</taxon>
        <taxon>Tracheophyta</taxon>
        <taxon>Spermatophyta</taxon>
        <taxon>Magnoliopsida</taxon>
        <taxon>eudicotyledons</taxon>
        <taxon>Gunneridae</taxon>
        <taxon>Pentapetalae</taxon>
        <taxon>rosids</taxon>
        <taxon>fabids</taxon>
        <taxon>Fabales</taxon>
        <taxon>Fabaceae</taxon>
        <taxon>Papilionoideae</taxon>
        <taxon>50 kb inversion clade</taxon>
        <taxon>NPAAA clade</taxon>
        <taxon>Hologalegina</taxon>
        <taxon>IRL clade</taxon>
        <taxon>Trifolieae</taxon>
        <taxon>Medicago</taxon>
    </lineage>
</organism>
<reference evidence="2 4" key="1">
    <citation type="journal article" date="2011" name="Nature">
        <title>The Medicago genome provides insight into the evolution of rhizobial symbioses.</title>
        <authorList>
            <person name="Young N.D."/>
            <person name="Debelle F."/>
            <person name="Oldroyd G.E."/>
            <person name="Geurts R."/>
            <person name="Cannon S.B."/>
            <person name="Udvardi M.K."/>
            <person name="Benedito V.A."/>
            <person name="Mayer K.F."/>
            <person name="Gouzy J."/>
            <person name="Schoof H."/>
            <person name="Van de Peer Y."/>
            <person name="Proost S."/>
            <person name="Cook D.R."/>
            <person name="Meyers B.C."/>
            <person name="Spannagl M."/>
            <person name="Cheung F."/>
            <person name="De Mita S."/>
            <person name="Krishnakumar V."/>
            <person name="Gundlach H."/>
            <person name="Zhou S."/>
            <person name="Mudge J."/>
            <person name="Bharti A.K."/>
            <person name="Murray J.D."/>
            <person name="Naoumkina M.A."/>
            <person name="Rosen B."/>
            <person name="Silverstein K.A."/>
            <person name="Tang H."/>
            <person name="Rombauts S."/>
            <person name="Zhao P.X."/>
            <person name="Zhou P."/>
            <person name="Barbe V."/>
            <person name="Bardou P."/>
            <person name="Bechner M."/>
            <person name="Bellec A."/>
            <person name="Berger A."/>
            <person name="Berges H."/>
            <person name="Bidwell S."/>
            <person name="Bisseling T."/>
            <person name="Choisne N."/>
            <person name="Couloux A."/>
            <person name="Denny R."/>
            <person name="Deshpande S."/>
            <person name="Dai X."/>
            <person name="Doyle J.J."/>
            <person name="Dudez A.M."/>
            <person name="Farmer A.D."/>
            <person name="Fouteau S."/>
            <person name="Franken C."/>
            <person name="Gibelin C."/>
            <person name="Gish J."/>
            <person name="Goldstein S."/>
            <person name="Gonzalez A.J."/>
            <person name="Green P.J."/>
            <person name="Hallab A."/>
            <person name="Hartog M."/>
            <person name="Hua A."/>
            <person name="Humphray S.J."/>
            <person name="Jeong D.H."/>
            <person name="Jing Y."/>
            <person name="Jocker A."/>
            <person name="Kenton S.M."/>
            <person name="Kim D.J."/>
            <person name="Klee K."/>
            <person name="Lai H."/>
            <person name="Lang C."/>
            <person name="Lin S."/>
            <person name="Macmil S.L."/>
            <person name="Magdelenat G."/>
            <person name="Matthews L."/>
            <person name="McCorrison J."/>
            <person name="Monaghan E.L."/>
            <person name="Mun J.H."/>
            <person name="Najar F.Z."/>
            <person name="Nicholson C."/>
            <person name="Noirot C."/>
            <person name="O'Bleness M."/>
            <person name="Paule C.R."/>
            <person name="Poulain J."/>
            <person name="Prion F."/>
            <person name="Qin B."/>
            <person name="Qu C."/>
            <person name="Retzel E.F."/>
            <person name="Riddle C."/>
            <person name="Sallet E."/>
            <person name="Samain S."/>
            <person name="Samson N."/>
            <person name="Sanders I."/>
            <person name="Saurat O."/>
            <person name="Scarpelli C."/>
            <person name="Schiex T."/>
            <person name="Segurens B."/>
            <person name="Severin A.J."/>
            <person name="Sherrier D.J."/>
            <person name="Shi R."/>
            <person name="Sims S."/>
            <person name="Singer S.R."/>
            <person name="Sinharoy S."/>
            <person name="Sterck L."/>
            <person name="Viollet A."/>
            <person name="Wang B.B."/>
            <person name="Wang K."/>
            <person name="Wang M."/>
            <person name="Wang X."/>
            <person name="Warfsmann J."/>
            <person name="Weissenbach J."/>
            <person name="White D.D."/>
            <person name="White J.D."/>
            <person name="Wiley G.B."/>
            <person name="Wincker P."/>
            <person name="Xing Y."/>
            <person name="Yang L."/>
            <person name="Yao Z."/>
            <person name="Ying F."/>
            <person name="Zhai J."/>
            <person name="Zhou L."/>
            <person name="Zuber A."/>
            <person name="Denarie J."/>
            <person name="Dixon R.A."/>
            <person name="May G.D."/>
            <person name="Schwartz D.C."/>
            <person name="Rogers J."/>
            <person name="Quetier F."/>
            <person name="Town C.D."/>
            <person name="Roe B.A."/>
        </authorList>
    </citation>
    <scope>NUCLEOTIDE SEQUENCE [LARGE SCALE GENOMIC DNA]</scope>
    <source>
        <strain evidence="2">A17</strain>
        <strain evidence="3 4">cv. Jemalong A17</strain>
    </source>
</reference>
<dbReference type="EnsemblPlants" id="KEH16224">
    <property type="protein sequence ID" value="KEH16224"/>
    <property type="gene ID" value="MTR_0273s0050"/>
</dbReference>
<reference evidence="3" key="3">
    <citation type="submission" date="2015-06" db="UniProtKB">
        <authorList>
            <consortium name="EnsemblPlants"/>
        </authorList>
    </citation>
    <scope>IDENTIFICATION</scope>
    <source>
        <strain evidence="3">cv. Jemalong A17</strain>
    </source>
</reference>
<feature type="compositionally biased region" description="Basic and acidic residues" evidence="1">
    <location>
        <begin position="1"/>
        <end position="11"/>
    </location>
</feature>
<evidence type="ECO:0000313" key="2">
    <source>
        <dbReference type="EMBL" id="KEH16224.1"/>
    </source>
</evidence>
<feature type="compositionally biased region" description="Acidic residues" evidence="1">
    <location>
        <begin position="19"/>
        <end position="30"/>
    </location>
</feature>
<protein>
    <submittedName>
        <fullName evidence="2 3">Uncharacterized protein</fullName>
    </submittedName>
</protein>
<feature type="region of interest" description="Disordered" evidence="1">
    <location>
        <begin position="1"/>
        <end position="51"/>
    </location>
</feature>
<reference evidence="2 4" key="2">
    <citation type="journal article" date="2014" name="BMC Genomics">
        <title>An improved genome release (version Mt4.0) for the model legume Medicago truncatula.</title>
        <authorList>
            <person name="Tang H."/>
            <person name="Krishnakumar V."/>
            <person name="Bidwell S."/>
            <person name="Rosen B."/>
            <person name="Chan A."/>
            <person name="Zhou S."/>
            <person name="Gentzbittel L."/>
            <person name="Childs K.L."/>
            <person name="Yandell M."/>
            <person name="Gundlach H."/>
            <person name="Mayer K.F."/>
            <person name="Schwartz D.C."/>
            <person name="Town C.D."/>
        </authorList>
    </citation>
    <scope>GENOME REANNOTATION</scope>
    <source>
        <strain evidence="2">A17</strain>
        <strain evidence="3 4">cv. Jemalong A17</strain>
    </source>
</reference>
<dbReference type="Proteomes" id="UP000002051">
    <property type="component" value="Unassembled WGS sequence"/>
</dbReference>
<accession>A0A072TF92</accession>
<dbReference type="HOGENOM" id="CLU_1930704_0_0_1"/>
<gene>
    <name evidence="2" type="ORF">MTR_0273s0050</name>
</gene>
<evidence type="ECO:0000313" key="3">
    <source>
        <dbReference type="EnsemblPlants" id="KEH16224"/>
    </source>
</evidence>
<proteinExistence type="predicted"/>
<dbReference type="AlphaFoldDB" id="A0A072TF92"/>
<dbReference type="EMBL" id="KL402998">
    <property type="protein sequence ID" value="KEH16224.1"/>
    <property type="molecule type" value="Genomic_DNA"/>
</dbReference>
<sequence>MHIKFDDKEPGNETQVPEDSSELDQTSESDESPKAEPTPKAQNEVAFGEAQDGSVTRPTLFMVVPLKENFNLLIGREWIHRIGVVPSSMHQKVVIWRDDGSIESIEAYQSYFLAEVDNITRIGSVLTSSFL</sequence>
<evidence type="ECO:0000313" key="4">
    <source>
        <dbReference type="Proteomes" id="UP000002051"/>
    </source>
</evidence>
<evidence type="ECO:0000256" key="1">
    <source>
        <dbReference type="SAM" id="MobiDB-lite"/>
    </source>
</evidence>
<name>A0A072TF92_MEDTR</name>
<keyword evidence="4" id="KW-1185">Reference proteome</keyword>